<dbReference type="EMBL" id="CP014673">
    <property type="protein sequence ID" value="ANX01559.1"/>
    <property type="molecule type" value="Genomic_DNA"/>
</dbReference>
<protein>
    <submittedName>
        <fullName evidence="1">Uncharacterized protein</fullName>
    </submittedName>
</protein>
<evidence type="ECO:0000313" key="2">
    <source>
        <dbReference type="Proteomes" id="UP000092931"/>
    </source>
</evidence>
<accession>A0A1B1YL95</accession>
<gene>
    <name evidence="1" type="ORF">CSTERLE_08225</name>
</gene>
<dbReference type="RefSeq" id="WP_065820851.1">
    <property type="nucleotide sequence ID" value="NZ_CP014673.1"/>
</dbReference>
<dbReference type="Proteomes" id="UP000092931">
    <property type="component" value="Chromosome"/>
</dbReference>
<organism evidence="1 2">
    <name type="scientific">Thermoclostridium stercorarium subsp. leptospartum DSM 9219</name>
    <dbReference type="NCBI Taxonomy" id="1346611"/>
    <lineage>
        <taxon>Bacteria</taxon>
        <taxon>Bacillati</taxon>
        <taxon>Bacillota</taxon>
        <taxon>Clostridia</taxon>
        <taxon>Eubacteriales</taxon>
        <taxon>Oscillospiraceae</taxon>
        <taxon>Thermoclostridium</taxon>
    </lineage>
</organism>
<reference evidence="1 2" key="1">
    <citation type="submission" date="2016-02" db="EMBL/GenBank/DDBJ databases">
        <title>Comparison of Clostridium stercorarium subspecies using comparative genomics and transcriptomics.</title>
        <authorList>
            <person name="Schellenberg J."/>
            <person name="Thallinger G."/>
            <person name="Levin D.B."/>
            <person name="Zhang X."/>
            <person name="Alvare G."/>
            <person name="Fristensky B."/>
            <person name="Sparling R."/>
        </authorList>
    </citation>
    <scope>NUCLEOTIDE SEQUENCE [LARGE SCALE GENOMIC DNA]</scope>
    <source>
        <strain evidence="1 2">DSM 9219</strain>
    </source>
</reference>
<evidence type="ECO:0000313" key="1">
    <source>
        <dbReference type="EMBL" id="ANX01559.1"/>
    </source>
</evidence>
<proteinExistence type="predicted"/>
<sequence length="405" mass="44466">MPKNKLIINAAICDARNVKEETLANYENITINSAVILITPESKNLLHSYGVALNCSDVVELDKGSDVDIMIQNGRFVISASDPGGKKVYLMVNGALEIEPGAEKALERFVGIYVNGMVIYPESLSSYLGSLKVNGSIETYPDDAILLKNTFVVDRTFIKRCKNARYFARKRVVILDNSLDIAEMVNRGVRFLTKNAVIAESLVDAALQLFDDTTGIVTVPDGCSFVNGSSELSRALLIKYGPKLFINGDLMIDLKAADLLEKIEYLHVTGTVRIPKSLEESFCKIDAHYGNLMFVRGKCIIDKVSLKIDRRMLDQNGDGITVIDCVNVSIDEDVPPELILERVEFKDCVNINCFPGQRSAVEEVSEDVVNINDSGRGIKGILSAIIPNLGDLSDSKIINASSYTL</sequence>
<name>A0A1B1YL95_THEST</name>
<dbReference type="AlphaFoldDB" id="A0A1B1YL95"/>